<protein>
    <submittedName>
        <fullName evidence="3">Rho termination factor, N-terminal domain</fullName>
    </submittedName>
</protein>
<evidence type="ECO:0000256" key="1">
    <source>
        <dbReference type="SAM" id="MobiDB-lite"/>
    </source>
</evidence>
<feature type="compositionally biased region" description="Basic and acidic residues" evidence="1">
    <location>
        <begin position="24"/>
        <end position="36"/>
    </location>
</feature>
<dbReference type="InterPro" id="IPR011112">
    <property type="entry name" value="Rho-like_N"/>
</dbReference>
<gene>
    <name evidence="3" type="ORF">SAMN05216288_2533</name>
</gene>
<reference evidence="4" key="1">
    <citation type="submission" date="2016-11" db="EMBL/GenBank/DDBJ databases">
        <authorList>
            <person name="Varghese N."/>
            <person name="Submissions S."/>
        </authorList>
    </citation>
    <scope>NUCLEOTIDE SEQUENCE [LARGE SCALE GENOMIC DNA]</scope>
    <source>
        <strain evidence="4">CECT 8089</strain>
    </source>
</reference>
<feature type="domain" description="Rho termination factor-like N-terminal" evidence="2">
    <location>
        <begin position="89"/>
        <end position="122"/>
    </location>
</feature>
<sequence>MPRGSKDKYTTAQKRKAAAIESGYEERGIPEDEARARAWATVNKQSGGGKRAGGSGSETSASQKANARKDSARQAAASRRGETHPSRPLESQSKQELLRMARARHISGRSTMRKDELISALKTAS</sequence>
<evidence type="ECO:0000259" key="2">
    <source>
        <dbReference type="Pfam" id="PF07498"/>
    </source>
</evidence>
<dbReference type="OrthoDB" id="200313at2"/>
<dbReference type="GO" id="GO:0006353">
    <property type="term" value="P:DNA-templated transcription termination"/>
    <property type="evidence" value="ECO:0007669"/>
    <property type="project" value="InterPro"/>
</dbReference>
<dbReference type="EMBL" id="FRBQ01000002">
    <property type="protein sequence ID" value="SHL81651.1"/>
    <property type="molecule type" value="Genomic_DNA"/>
</dbReference>
<keyword evidence="4" id="KW-1185">Reference proteome</keyword>
<evidence type="ECO:0000313" key="3">
    <source>
        <dbReference type="EMBL" id="SHL81651.1"/>
    </source>
</evidence>
<proteinExistence type="predicted"/>
<organism evidence="3 4">
    <name type="scientific">Phytopseudomonas punonensis</name>
    <dbReference type="NCBI Taxonomy" id="1220495"/>
    <lineage>
        <taxon>Bacteria</taxon>
        <taxon>Pseudomonadati</taxon>
        <taxon>Pseudomonadota</taxon>
        <taxon>Gammaproteobacteria</taxon>
        <taxon>Pseudomonadales</taxon>
        <taxon>Pseudomonadaceae</taxon>
        <taxon>Phytopseudomonas</taxon>
    </lineage>
</organism>
<dbReference type="STRING" id="1220495.SAMN05216288_2533"/>
<feature type="compositionally biased region" description="Gly residues" evidence="1">
    <location>
        <begin position="46"/>
        <end position="56"/>
    </location>
</feature>
<feature type="region of interest" description="Disordered" evidence="1">
    <location>
        <begin position="1"/>
        <end position="125"/>
    </location>
</feature>
<accession>A0A1M7DQ77</accession>
<name>A0A1M7DQ77_9GAMM</name>
<dbReference type="RefSeq" id="WP_073264781.1">
    <property type="nucleotide sequence ID" value="NZ_FRBQ01000002.1"/>
</dbReference>
<evidence type="ECO:0000313" key="4">
    <source>
        <dbReference type="Proteomes" id="UP000184305"/>
    </source>
</evidence>
<dbReference type="Pfam" id="PF07498">
    <property type="entry name" value="Rho_N"/>
    <property type="match status" value="1"/>
</dbReference>
<dbReference type="AlphaFoldDB" id="A0A1M7DQ77"/>
<dbReference type="Proteomes" id="UP000184305">
    <property type="component" value="Unassembled WGS sequence"/>
</dbReference>